<evidence type="ECO:0000313" key="2">
    <source>
        <dbReference type="Proteomes" id="UP000078540"/>
    </source>
</evidence>
<organism evidence="1 2">
    <name type="scientific">Atta colombica</name>
    <dbReference type="NCBI Taxonomy" id="520822"/>
    <lineage>
        <taxon>Eukaryota</taxon>
        <taxon>Metazoa</taxon>
        <taxon>Ecdysozoa</taxon>
        <taxon>Arthropoda</taxon>
        <taxon>Hexapoda</taxon>
        <taxon>Insecta</taxon>
        <taxon>Pterygota</taxon>
        <taxon>Neoptera</taxon>
        <taxon>Endopterygota</taxon>
        <taxon>Hymenoptera</taxon>
        <taxon>Apocrita</taxon>
        <taxon>Aculeata</taxon>
        <taxon>Formicoidea</taxon>
        <taxon>Formicidae</taxon>
        <taxon>Myrmicinae</taxon>
        <taxon>Atta</taxon>
    </lineage>
</organism>
<gene>
    <name evidence="1" type="ORF">ALC53_03206</name>
</gene>
<proteinExistence type="predicted"/>
<dbReference type="AlphaFoldDB" id="A0A151I5S2"/>
<evidence type="ECO:0000313" key="1">
    <source>
        <dbReference type="EMBL" id="KYM87988.1"/>
    </source>
</evidence>
<dbReference type="EMBL" id="KQ976426">
    <property type="protein sequence ID" value="KYM87988.1"/>
    <property type="molecule type" value="Genomic_DNA"/>
</dbReference>
<name>A0A151I5S2_9HYME</name>
<reference evidence="1 2" key="1">
    <citation type="submission" date="2015-09" db="EMBL/GenBank/DDBJ databases">
        <title>Atta colombica WGS genome.</title>
        <authorList>
            <person name="Nygaard S."/>
            <person name="Hu H."/>
            <person name="Boomsma J."/>
            <person name="Zhang G."/>
        </authorList>
    </citation>
    <scope>NUCLEOTIDE SEQUENCE [LARGE SCALE GENOMIC DNA]</scope>
    <source>
        <strain evidence="1">Treedump-2</strain>
        <tissue evidence="1">Whole body</tissue>
    </source>
</reference>
<dbReference type="STRING" id="520822.A0A151I5S2"/>
<protein>
    <submittedName>
        <fullName evidence="1">Uncharacterized protein</fullName>
    </submittedName>
</protein>
<keyword evidence="2" id="KW-1185">Reference proteome</keyword>
<dbReference type="Proteomes" id="UP000078540">
    <property type="component" value="Unassembled WGS sequence"/>
</dbReference>
<accession>A0A151I5S2</accession>
<sequence length="431" mass="50617">MSRFENRWTVFETPGRGKSPLAEELQRRRYRVVVIAFVIGSWDPRNEAVLRLLRVGNQYAVIMMRHLIVSCAMWRWISAHCPGELIEMSLHINAFECKYSIACSIEEKLKCLLASCSYFSLCLDESNNSRTFVNKRCERGSKTGFYGQIRINFKFSVIHYIIHQEALCRKAIKLCSTMKIVTKIVNSIKGGHKFLSHQWLSAAKYLEKFFAIRKEIFLFLQETSVEKDDDFKSLFEDVLCELAFITDLNQLISHIDSFRKLLLFKNHLEENFSFLSFIFIFLVKYFSKNTTQILFKNLVTMKVEEHNFKNTYNFKKNFEICKENKGKYTQRINKITILVQSHDLHLKNVELARKALQEDKILASKNLDKYFAFSFDLQKALPYSKLSVSIAYYKRNMYVLKGFHNFHNNKINMGSQEIASCCLRHLQNVTT</sequence>